<dbReference type="Proteomes" id="UP001195914">
    <property type="component" value="Unassembled WGS sequence"/>
</dbReference>
<organism evidence="1 2">
    <name type="scientific">Babesia divergens</name>
    <dbReference type="NCBI Taxonomy" id="32595"/>
    <lineage>
        <taxon>Eukaryota</taxon>
        <taxon>Sar</taxon>
        <taxon>Alveolata</taxon>
        <taxon>Apicomplexa</taxon>
        <taxon>Aconoidasida</taxon>
        <taxon>Piroplasmida</taxon>
        <taxon>Babesiidae</taxon>
        <taxon>Babesia</taxon>
    </lineage>
</organism>
<keyword evidence="2" id="KW-1185">Reference proteome</keyword>
<comment type="caution">
    <text evidence="1">The sequence shown here is derived from an EMBL/GenBank/DDBJ whole genome shotgun (WGS) entry which is preliminary data.</text>
</comment>
<reference evidence="1" key="1">
    <citation type="journal article" date="2014" name="Nucleic Acids Res.">
        <title>The evolutionary dynamics of variant antigen genes in Babesia reveal a history of genomic innovation underlying host-parasite interaction.</title>
        <authorList>
            <person name="Jackson A.P."/>
            <person name="Otto T.D."/>
            <person name="Darby A."/>
            <person name="Ramaprasad A."/>
            <person name="Xia D."/>
            <person name="Echaide I.E."/>
            <person name="Farber M."/>
            <person name="Gahlot S."/>
            <person name="Gamble J."/>
            <person name="Gupta D."/>
            <person name="Gupta Y."/>
            <person name="Jackson L."/>
            <person name="Malandrin L."/>
            <person name="Malas T.B."/>
            <person name="Moussa E."/>
            <person name="Nair M."/>
            <person name="Reid A.J."/>
            <person name="Sanders M."/>
            <person name="Sharma J."/>
            <person name="Tracey A."/>
            <person name="Quail M.A."/>
            <person name="Weir W."/>
            <person name="Wastling J.M."/>
            <person name="Hall N."/>
            <person name="Willadsen P."/>
            <person name="Lingelbach K."/>
            <person name="Shiels B."/>
            <person name="Tait A."/>
            <person name="Berriman M."/>
            <person name="Allred D.R."/>
            <person name="Pain A."/>
        </authorList>
    </citation>
    <scope>NUCLEOTIDE SEQUENCE</scope>
    <source>
        <strain evidence="1">1802A</strain>
    </source>
</reference>
<sequence length="486" mass="54972">MVHRPVFSGLARLFAIRRFSTSGVAAWDGCNSVAEFIGVLNDVRAVDKASQASLERKAMELLSDNLREAAMLLITLKNFGCDVQQLVSRVEIHRNAENLDLFARALAECGVAASQVAVGEIVAAARVAEHPRQVYNYLCGTCILNTTGADVDLGRLLAKMDAIGLSNFTPLQILQIASSLASVDVVAHADTLDRLCNDLIERRLNCAHISDLLEGMSKLSKYYQSPGLLTVFEQTLLTHYSMDSLTPSDLCLALYTLSRYYRSDSMLMDRIAVNLRRDIGNYDLVQLARVILWLSKIGYYNKAIVILIGRMVRTFLDKDSTADAQVLTNLYTGFSRFLYHDKLFSLFSTILCKEEVFSDLQANDAIAIVQSYARVHVVDDRLFTLFDTKLFGQPLNTTLTLKLLVAHGKLRYRNPRLQNTLLNNINLQELDSPLDRERLKLATERLSLFYPELTDANGSVIPRIAWRRLDPERRMMQHVRRRKWTW</sequence>
<evidence type="ECO:0000313" key="1">
    <source>
        <dbReference type="EMBL" id="KAK1933482.1"/>
    </source>
</evidence>
<gene>
    <name evidence="1" type="ORF">X943_003849</name>
</gene>
<dbReference type="AlphaFoldDB" id="A0AAD9G7Y3"/>
<name>A0AAD9G7Y3_BABDI</name>
<evidence type="ECO:0000313" key="2">
    <source>
        <dbReference type="Proteomes" id="UP001195914"/>
    </source>
</evidence>
<reference evidence="1" key="2">
    <citation type="submission" date="2021-05" db="EMBL/GenBank/DDBJ databases">
        <authorList>
            <person name="Pain A."/>
        </authorList>
    </citation>
    <scope>NUCLEOTIDE SEQUENCE</scope>
    <source>
        <strain evidence="1">1802A</strain>
    </source>
</reference>
<proteinExistence type="predicted"/>
<accession>A0AAD9G7Y3</accession>
<dbReference type="EMBL" id="JAHBMH010000073">
    <property type="protein sequence ID" value="KAK1933482.1"/>
    <property type="molecule type" value="Genomic_DNA"/>
</dbReference>
<protein>
    <submittedName>
        <fullName evidence="1">Uncharacterized protein</fullName>
    </submittedName>
</protein>